<dbReference type="STRING" id="92696.A0A4R0RHW6"/>
<dbReference type="SUPFAM" id="SSF56112">
    <property type="entry name" value="Protein kinase-like (PK-like)"/>
    <property type="match status" value="1"/>
</dbReference>
<proteinExistence type="predicted"/>
<keyword evidence="1" id="KW-0418">Kinase</keyword>
<dbReference type="Proteomes" id="UP000292702">
    <property type="component" value="Unassembled WGS sequence"/>
</dbReference>
<sequence length="901" mass="101182">MAESHTLSLKYSHAALDITAKLASKLAPSIGSDFGLTLLFEALSILYKLHGTMKENREECLQLADHVNAVYTALLEYRKVADQPPENLVRNVRRLASVITDINRDLAALKKASFAKRLLCSPQISERVREAYRRLKDAVSACNLAVSIDIRCFEAQNAAARELDTKKVDSDLKQVLYNERKILKLLDVGHREMQEAIVSMSRRIQELPDGLSRHFLQQGVEAMRRQSQSTYDVREDLLISELEVIVHRGPSDTLGEGGFGTVFKGTYHGSLVAVKELLHGIDKKMIMRELHIWGKLKHPNILTLYGGSPSCVPPFFVCAYMHHGNASQYLKHNPDANRRKLLHEASMGLAYLHSRDVIHRDLKAANILVNVNGTACLSDFGLSEIKRQTTSVRNTVSVEQASRGKGTLSYMAPEQFGQAGPNKRTDIYSFAITMWEVYTLQTPFMNLLEPVALFLHRVGTVGERPPKPEHFERMDTDLWELMQEGWSKYPEARPSALELSNRIGRLSVMTRDPMPPHSPSSATSLPKASASQLVPLAKRTGGGDITHHGRRFASRPAVPPSAYSPPSSLPRRTGNVSQNVPVHVPVVHGVPARDINGAYSALAGVHPSSFAEVTTLHYPGQHDAFLDYSSALPLSSNDATPLNSAHLRSRSFSSFRSTAHSPPPSVWRRIERRLCKMVANWPMETVMAAWDGARAATPYTEISLSIWMLQMFKRYVREREEQGKSPMSAVHCHVVLPFQVAAVDVAIRDNALDGGIAVLREFWNLMGQTRRPDYLLAMGRHWADSSRWVVHRFSLAQASATTYATYPTQEAPELRHVHADWWTIIRAIWPEMSRSIPTSRVECFRRQRQLQTEEPLAAACIWRNIMLGETPGKVADLAWARDAIEREIDRLLKRKQMAKLQ</sequence>
<evidence type="ECO:0000259" key="7">
    <source>
        <dbReference type="PROSITE" id="PS50011"/>
    </source>
</evidence>
<dbReference type="Gene3D" id="1.10.510.10">
    <property type="entry name" value="Transferase(Phosphotransferase) domain 1"/>
    <property type="match status" value="1"/>
</dbReference>
<keyword evidence="2 4" id="KW-0547">Nucleotide-binding</keyword>
<gene>
    <name evidence="8" type="ORF">EIP91_007728</name>
</gene>
<evidence type="ECO:0000313" key="9">
    <source>
        <dbReference type="Proteomes" id="UP000292702"/>
    </source>
</evidence>
<dbReference type="InterPro" id="IPR001245">
    <property type="entry name" value="Ser-Thr/Tyr_kinase_cat_dom"/>
</dbReference>
<feature type="region of interest" description="Disordered" evidence="6">
    <location>
        <begin position="540"/>
        <end position="576"/>
    </location>
</feature>
<dbReference type="GO" id="GO:0007166">
    <property type="term" value="P:cell surface receptor signaling pathway"/>
    <property type="evidence" value="ECO:0007669"/>
    <property type="project" value="InterPro"/>
</dbReference>
<evidence type="ECO:0000313" key="8">
    <source>
        <dbReference type="EMBL" id="TCD61914.1"/>
    </source>
</evidence>
<dbReference type="GO" id="GO:0004674">
    <property type="term" value="F:protein serine/threonine kinase activity"/>
    <property type="evidence" value="ECO:0007669"/>
    <property type="project" value="UniProtKB-KW"/>
</dbReference>
<dbReference type="InterPro" id="IPR036537">
    <property type="entry name" value="Adaptor_Cbl_N_dom_sf"/>
</dbReference>
<dbReference type="PANTHER" id="PTHR44329">
    <property type="entry name" value="SERINE/THREONINE-PROTEIN KINASE TNNI3K-RELATED"/>
    <property type="match status" value="1"/>
</dbReference>
<dbReference type="Pfam" id="PF07714">
    <property type="entry name" value="PK_Tyr_Ser-Thr"/>
    <property type="match status" value="1"/>
</dbReference>
<dbReference type="PROSITE" id="PS50011">
    <property type="entry name" value="PROTEIN_KINASE_DOM"/>
    <property type="match status" value="1"/>
</dbReference>
<keyword evidence="1" id="KW-0723">Serine/threonine-protein kinase</keyword>
<dbReference type="AlphaFoldDB" id="A0A4R0RHW6"/>
<evidence type="ECO:0000256" key="6">
    <source>
        <dbReference type="SAM" id="MobiDB-lite"/>
    </source>
</evidence>
<keyword evidence="3 4" id="KW-0067">ATP-binding</keyword>
<dbReference type="PRINTS" id="PR00109">
    <property type="entry name" value="TYRKINASE"/>
</dbReference>
<dbReference type="PROSITE" id="PS00108">
    <property type="entry name" value="PROTEIN_KINASE_ST"/>
    <property type="match status" value="1"/>
</dbReference>
<dbReference type="GO" id="GO:0005524">
    <property type="term" value="F:ATP binding"/>
    <property type="evidence" value="ECO:0007669"/>
    <property type="project" value="UniProtKB-UniRule"/>
</dbReference>
<feature type="binding site" evidence="4">
    <location>
        <position position="275"/>
    </location>
    <ligand>
        <name>ATP</name>
        <dbReference type="ChEBI" id="CHEBI:30616"/>
    </ligand>
</feature>
<dbReference type="InterPro" id="IPR059179">
    <property type="entry name" value="MLKL-like_MCAfunc"/>
</dbReference>
<name>A0A4R0RHW6_9APHY</name>
<comment type="caution">
    <text evidence="8">The sequence shown here is derived from an EMBL/GenBank/DDBJ whole genome shotgun (WGS) entry which is preliminary data.</text>
</comment>
<keyword evidence="9" id="KW-1185">Reference proteome</keyword>
<reference evidence="8 9" key="1">
    <citation type="submission" date="2018-11" db="EMBL/GenBank/DDBJ databases">
        <title>Genome assembly of Steccherinum ochraceum LE-BIN_3174, the white-rot fungus of the Steccherinaceae family (The Residual Polyporoid clade, Polyporales, Basidiomycota).</title>
        <authorList>
            <person name="Fedorova T.V."/>
            <person name="Glazunova O.A."/>
            <person name="Landesman E.O."/>
            <person name="Moiseenko K.V."/>
            <person name="Psurtseva N.V."/>
            <person name="Savinova O.S."/>
            <person name="Shakhova N.V."/>
            <person name="Tyazhelova T.V."/>
            <person name="Vasina D.V."/>
        </authorList>
    </citation>
    <scope>NUCLEOTIDE SEQUENCE [LARGE SCALE GENOMIC DNA]</scope>
    <source>
        <strain evidence="8 9">LE-BIN_3174</strain>
    </source>
</reference>
<dbReference type="SMART" id="SM00220">
    <property type="entry name" value="S_TKc"/>
    <property type="match status" value="1"/>
</dbReference>
<accession>A0A4R0RHW6</accession>
<keyword evidence="1" id="KW-0808">Transferase</keyword>
<dbReference type="OrthoDB" id="2802511at2759"/>
<feature type="domain" description="Protein kinase" evidence="7">
    <location>
        <begin position="248"/>
        <end position="509"/>
    </location>
</feature>
<feature type="region of interest" description="Disordered" evidence="6">
    <location>
        <begin position="509"/>
        <end position="528"/>
    </location>
</feature>
<evidence type="ECO:0000256" key="1">
    <source>
        <dbReference type="ARBA" id="ARBA00022527"/>
    </source>
</evidence>
<dbReference type="EMBL" id="RWJN01000419">
    <property type="protein sequence ID" value="TCD61914.1"/>
    <property type="molecule type" value="Genomic_DNA"/>
</dbReference>
<keyword evidence="5" id="KW-0175">Coiled coil</keyword>
<evidence type="ECO:0000256" key="5">
    <source>
        <dbReference type="SAM" id="Coils"/>
    </source>
</evidence>
<dbReference type="Gene3D" id="1.20.930.20">
    <property type="entry name" value="Adaptor protein Cbl, N-terminal domain"/>
    <property type="match status" value="1"/>
</dbReference>
<dbReference type="CDD" id="cd21037">
    <property type="entry name" value="MLKL_NTD"/>
    <property type="match status" value="1"/>
</dbReference>
<evidence type="ECO:0000256" key="2">
    <source>
        <dbReference type="ARBA" id="ARBA00022741"/>
    </source>
</evidence>
<dbReference type="PROSITE" id="PS00107">
    <property type="entry name" value="PROTEIN_KINASE_ATP"/>
    <property type="match status" value="1"/>
</dbReference>
<organism evidence="8 9">
    <name type="scientific">Steccherinum ochraceum</name>
    <dbReference type="NCBI Taxonomy" id="92696"/>
    <lineage>
        <taxon>Eukaryota</taxon>
        <taxon>Fungi</taxon>
        <taxon>Dikarya</taxon>
        <taxon>Basidiomycota</taxon>
        <taxon>Agaricomycotina</taxon>
        <taxon>Agaricomycetes</taxon>
        <taxon>Polyporales</taxon>
        <taxon>Steccherinaceae</taxon>
        <taxon>Steccherinum</taxon>
    </lineage>
</organism>
<feature type="coiled-coil region" evidence="5">
    <location>
        <begin position="874"/>
        <end position="901"/>
    </location>
</feature>
<feature type="compositionally biased region" description="Polar residues" evidence="6">
    <location>
        <begin position="519"/>
        <end position="528"/>
    </location>
</feature>
<dbReference type="InterPro" id="IPR008271">
    <property type="entry name" value="Ser/Thr_kinase_AS"/>
</dbReference>
<evidence type="ECO:0000256" key="4">
    <source>
        <dbReference type="PROSITE-ProRule" id="PRU10141"/>
    </source>
</evidence>
<dbReference type="InterPro" id="IPR051681">
    <property type="entry name" value="Ser/Thr_Kinases-Pseudokinases"/>
</dbReference>
<dbReference type="InterPro" id="IPR000719">
    <property type="entry name" value="Prot_kinase_dom"/>
</dbReference>
<evidence type="ECO:0000256" key="3">
    <source>
        <dbReference type="ARBA" id="ARBA00022840"/>
    </source>
</evidence>
<dbReference type="InterPro" id="IPR017441">
    <property type="entry name" value="Protein_kinase_ATP_BS"/>
</dbReference>
<dbReference type="InterPro" id="IPR011009">
    <property type="entry name" value="Kinase-like_dom_sf"/>
</dbReference>
<protein>
    <recommendedName>
        <fullName evidence="7">Protein kinase domain-containing protein</fullName>
    </recommendedName>
</protein>